<comment type="caution">
    <text evidence="3">The sequence shown here is derived from an EMBL/GenBank/DDBJ whole genome shotgun (WGS) entry which is preliminary data.</text>
</comment>
<evidence type="ECO:0000259" key="1">
    <source>
        <dbReference type="Pfam" id="PF00905"/>
    </source>
</evidence>
<name>A0ABS4TBK8_9PSEU</name>
<organism evidence="3 4">
    <name type="scientific">Kibdelosporangium banguiense</name>
    <dbReference type="NCBI Taxonomy" id="1365924"/>
    <lineage>
        <taxon>Bacteria</taxon>
        <taxon>Bacillati</taxon>
        <taxon>Actinomycetota</taxon>
        <taxon>Actinomycetes</taxon>
        <taxon>Pseudonocardiales</taxon>
        <taxon>Pseudonocardiaceae</taxon>
        <taxon>Kibdelosporangium</taxon>
    </lineage>
</organism>
<keyword evidence="3" id="KW-0808">Transferase</keyword>
<dbReference type="EMBL" id="JAGINW010000001">
    <property type="protein sequence ID" value="MBP2321812.1"/>
    <property type="molecule type" value="Genomic_DNA"/>
</dbReference>
<proteinExistence type="predicted"/>
<dbReference type="Proteomes" id="UP001519332">
    <property type="component" value="Unassembled WGS sequence"/>
</dbReference>
<dbReference type="EC" id="2.4.1.129" evidence="3"/>
<reference evidence="3 4" key="1">
    <citation type="submission" date="2021-03" db="EMBL/GenBank/DDBJ databases">
        <title>Sequencing the genomes of 1000 actinobacteria strains.</title>
        <authorList>
            <person name="Klenk H.-P."/>
        </authorList>
    </citation>
    <scope>NUCLEOTIDE SEQUENCE [LARGE SCALE GENOMIC DNA]</scope>
    <source>
        <strain evidence="3 4">DSM 46670</strain>
    </source>
</reference>
<dbReference type="PANTHER" id="PTHR30627:SF24">
    <property type="entry name" value="PENICILLIN-BINDING PROTEIN 4B"/>
    <property type="match status" value="1"/>
</dbReference>
<dbReference type="Pfam" id="PF00905">
    <property type="entry name" value="Transpeptidase"/>
    <property type="match status" value="1"/>
</dbReference>
<dbReference type="Gene3D" id="3.40.710.10">
    <property type="entry name" value="DD-peptidase/beta-lactamase superfamily"/>
    <property type="match status" value="1"/>
</dbReference>
<dbReference type="SUPFAM" id="SSF56601">
    <property type="entry name" value="beta-lactamase/transpeptidase-like"/>
    <property type="match status" value="1"/>
</dbReference>
<dbReference type="InterPro" id="IPR050515">
    <property type="entry name" value="Beta-lactam/transpept"/>
</dbReference>
<feature type="domain" description="Penicillin-binding protein transpeptidase" evidence="1">
    <location>
        <begin position="159"/>
        <end position="486"/>
    </location>
</feature>
<protein>
    <submittedName>
        <fullName evidence="3">Peptidoglycan glycosyltransferase</fullName>
        <ecNumber evidence="3">2.4.1.129</ecNumber>
    </submittedName>
</protein>
<gene>
    <name evidence="3" type="ORF">JOF56_002197</name>
</gene>
<sequence length="496" mass="53098">MNTPLRRVGIAMLAMLVLLLGNITYIQMVNADDYRADSRNQRVLLDEYSRERGKIISNDGKQLLATVTPTNDRLKYLRQYPLGAAFATVTGYYSVRYGARALERSEDEILNGSDDRLFVRRLSDIITGRDPRGGNIQTTIDSRVQQAAYDAMTASNYTGAVVALRPQTGEILAMVSTPTYDPNQLSTHDSDEQEAAWLSLTKKDDPRKPMINRAIQEVYPPGSTFKLVVAAAALEDGQTKDTQLTAANNVQLPGTRTDLENFNGGHCGPADQQTASLETALALSCNTAFATLADQLGKQKLQEQAQKFGIGQTDLQIPMGVVTSGLGPMPDKASLYQTGIGQRDVQLTPMQDAMIAATIANNGVLMRPQLVQKVLAPDLSVMSDFAADDLGRAMSTSNANTLRDMMKKSEDNTKGNGKVNGLVIASKTGTAEHGNDPKKTPPHAWYVAFAPADNPQIAVAVLVESGGNRGLAATGGSVAASVGRATINALPGIGGR</sequence>
<keyword evidence="3" id="KW-0328">Glycosyltransferase</keyword>
<dbReference type="InterPro" id="IPR001460">
    <property type="entry name" value="PCN-bd_Tpept"/>
</dbReference>
<dbReference type="Pfam" id="PF21922">
    <property type="entry name" value="PBP_dimer_2"/>
    <property type="match status" value="1"/>
</dbReference>
<dbReference type="Gene3D" id="3.90.1310.10">
    <property type="entry name" value="Penicillin-binding protein 2a (Domain 2)"/>
    <property type="match status" value="1"/>
</dbReference>
<keyword evidence="4" id="KW-1185">Reference proteome</keyword>
<feature type="domain" description="Penicillin binding protein A dimerisation" evidence="2">
    <location>
        <begin position="52"/>
        <end position="136"/>
    </location>
</feature>
<dbReference type="InterPro" id="IPR054120">
    <property type="entry name" value="PBPA_dimer"/>
</dbReference>
<evidence type="ECO:0000313" key="3">
    <source>
        <dbReference type="EMBL" id="MBP2321812.1"/>
    </source>
</evidence>
<accession>A0ABS4TBK8</accession>
<dbReference type="GO" id="GO:0016757">
    <property type="term" value="F:glycosyltransferase activity"/>
    <property type="evidence" value="ECO:0007669"/>
    <property type="project" value="UniProtKB-KW"/>
</dbReference>
<evidence type="ECO:0000259" key="2">
    <source>
        <dbReference type="Pfam" id="PF21922"/>
    </source>
</evidence>
<evidence type="ECO:0000313" key="4">
    <source>
        <dbReference type="Proteomes" id="UP001519332"/>
    </source>
</evidence>
<dbReference type="RefSeq" id="WP_209636906.1">
    <property type="nucleotide sequence ID" value="NZ_JAGINW010000001.1"/>
</dbReference>
<dbReference type="PANTHER" id="PTHR30627">
    <property type="entry name" value="PEPTIDOGLYCAN D,D-TRANSPEPTIDASE"/>
    <property type="match status" value="1"/>
</dbReference>
<dbReference type="InterPro" id="IPR012338">
    <property type="entry name" value="Beta-lactam/transpept-like"/>
</dbReference>